<keyword evidence="3" id="KW-1185">Reference proteome</keyword>
<dbReference type="Pfam" id="PF20412">
    <property type="entry name" value="RALGAPB_N"/>
    <property type="match status" value="1"/>
</dbReference>
<dbReference type="PANTHER" id="PTHR21344:SF1">
    <property type="entry name" value="RAL GTPASE-ACTIVATING PROTEIN SUBUNIT BETA"/>
    <property type="match status" value="1"/>
</dbReference>
<feature type="non-terminal residue" evidence="2">
    <location>
        <position position="1"/>
    </location>
</feature>
<dbReference type="GO" id="GO:0005096">
    <property type="term" value="F:GTPase activator activity"/>
    <property type="evidence" value="ECO:0007669"/>
    <property type="project" value="InterPro"/>
</dbReference>
<dbReference type="InterPro" id="IPR039930">
    <property type="entry name" value="RALGAPB"/>
</dbReference>
<proteinExistence type="predicted"/>
<gene>
    <name evidence="2" type="ORF">XAT740_LOCUS60434</name>
</gene>
<feature type="domain" description="Ral GTPase-activating protein subunit alpha/beta N-terminal" evidence="1">
    <location>
        <begin position="74"/>
        <end position="185"/>
    </location>
</feature>
<dbReference type="Proteomes" id="UP000663828">
    <property type="component" value="Unassembled WGS sequence"/>
</dbReference>
<comment type="caution">
    <text evidence="2">The sequence shown here is derived from an EMBL/GenBank/DDBJ whole genome shotgun (WGS) entry which is preliminary data.</text>
</comment>
<dbReference type="PANTHER" id="PTHR21344">
    <property type="entry name" value="RAL GTPASE-ACTIVATING PROTEIN SUBUNIT BETA"/>
    <property type="match status" value="1"/>
</dbReference>
<evidence type="ECO:0000313" key="3">
    <source>
        <dbReference type="Proteomes" id="UP000663828"/>
    </source>
</evidence>
<sequence length="426" mass="49063">GFTCEESAIYQLCANVYVEWLKVFENSSTHSNSIPPILRDKTEFYWAQMFWHLYHLFVVHDEKTADLLTKRMYTHKVLRQLQIMISQTELSVDLWHILLQVFLAIGDTVLSPSYRTNEECSAVMSHRLVPSIYQVFMAAIDKIHIPPGLWRTFRDYAQTWRHRPAVVYDWAQLTCVLTSTVVHKLLWSDLVPLQYVCTETDQGEYTQKIIDSLPLDKLVITWIRFLTILQNPSECGDISVFLQMPTYANQLQSNSSLKLKDFTSLQELSRIFVNVTKAIGMFVDIWLGKDVDTSCLYSPKPVNNPVVIINENIPSTPNNVQTPRQSAQSLRGIPSTVQQHHQSSIPTTLRTARSQIDNRKPIPSSQNFSPMTPLLNSTNRLEKPILKITRTNHPTVNSLMHLYGSWILDCCLLQIKDRHSRSSFID</sequence>
<dbReference type="AlphaFoldDB" id="A0A816GW32"/>
<evidence type="ECO:0000259" key="1">
    <source>
        <dbReference type="Pfam" id="PF20412"/>
    </source>
</evidence>
<dbReference type="InterPro" id="IPR046859">
    <property type="entry name" value="RGPA/RALGAPB_N"/>
</dbReference>
<evidence type="ECO:0000313" key="2">
    <source>
        <dbReference type="EMBL" id="CAF1680345.1"/>
    </source>
</evidence>
<feature type="non-terminal residue" evidence="2">
    <location>
        <position position="426"/>
    </location>
</feature>
<dbReference type="EMBL" id="CAJNOR010014907">
    <property type="protein sequence ID" value="CAF1680345.1"/>
    <property type="molecule type" value="Genomic_DNA"/>
</dbReference>
<protein>
    <recommendedName>
        <fullName evidence="1">Ral GTPase-activating protein subunit alpha/beta N-terminal domain-containing protein</fullName>
    </recommendedName>
</protein>
<name>A0A816GW32_ADIRI</name>
<reference evidence="2" key="1">
    <citation type="submission" date="2021-02" db="EMBL/GenBank/DDBJ databases">
        <authorList>
            <person name="Nowell W R."/>
        </authorList>
    </citation>
    <scope>NUCLEOTIDE SEQUENCE</scope>
</reference>
<accession>A0A816GW32</accession>
<organism evidence="2 3">
    <name type="scientific">Adineta ricciae</name>
    <name type="common">Rotifer</name>
    <dbReference type="NCBI Taxonomy" id="249248"/>
    <lineage>
        <taxon>Eukaryota</taxon>
        <taxon>Metazoa</taxon>
        <taxon>Spiralia</taxon>
        <taxon>Gnathifera</taxon>
        <taxon>Rotifera</taxon>
        <taxon>Eurotatoria</taxon>
        <taxon>Bdelloidea</taxon>
        <taxon>Adinetida</taxon>
        <taxon>Adinetidae</taxon>
        <taxon>Adineta</taxon>
    </lineage>
</organism>